<sequence>MALPTPSFPPTPEALPGDVEASVFEPMPIVEEVPMFEPISNGHSLTLNELSRVCQLAVAKAAPFSSLIIVQNLFRFEIGPNPTVLPTIVPDPPLFLNVDSFPRRSCEMLPLPR</sequence>
<evidence type="ECO:0000313" key="1">
    <source>
        <dbReference type="EMBL" id="CAK9145393.1"/>
    </source>
</evidence>
<organism evidence="1 2">
    <name type="scientific">Ilex paraguariensis</name>
    <name type="common">yerba mate</name>
    <dbReference type="NCBI Taxonomy" id="185542"/>
    <lineage>
        <taxon>Eukaryota</taxon>
        <taxon>Viridiplantae</taxon>
        <taxon>Streptophyta</taxon>
        <taxon>Embryophyta</taxon>
        <taxon>Tracheophyta</taxon>
        <taxon>Spermatophyta</taxon>
        <taxon>Magnoliopsida</taxon>
        <taxon>eudicotyledons</taxon>
        <taxon>Gunneridae</taxon>
        <taxon>Pentapetalae</taxon>
        <taxon>asterids</taxon>
        <taxon>campanulids</taxon>
        <taxon>Aquifoliales</taxon>
        <taxon>Aquifoliaceae</taxon>
        <taxon>Ilex</taxon>
    </lineage>
</organism>
<dbReference type="Proteomes" id="UP001642360">
    <property type="component" value="Unassembled WGS sequence"/>
</dbReference>
<comment type="caution">
    <text evidence="1">The sequence shown here is derived from an EMBL/GenBank/DDBJ whole genome shotgun (WGS) entry which is preliminary data.</text>
</comment>
<dbReference type="EMBL" id="CAUOFW020001482">
    <property type="protein sequence ID" value="CAK9145393.1"/>
    <property type="molecule type" value="Genomic_DNA"/>
</dbReference>
<gene>
    <name evidence="1" type="ORF">ILEXP_LOCUS13202</name>
</gene>
<keyword evidence="2" id="KW-1185">Reference proteome</keyword>
<evidence type="ECO:0000313" key="2">
    <source>
        <dbReference type="Proteomes" id="UP001642360"/>
    </source>
</evidence>
<dbReference type="AlphaFoldDB" id="A0ABC8RRU4"/>
<reference evidence="1 2" key="1">
    <citation type="submission" date="2024-02" db="EMBL/GenBank/DDBJ databases">
        <authorList>
            <person name="Vignale AGUSTIN F."/>
            <person name="Sosa J E."/>
            <person name="Modenutti C."/>
        </authorList>
    </citation>
    <scope>NUCLEOTIDE SEQUENCE [LARGE SCALE GENOMIC DNA]</scope>
</reference>
<accession>A0ABC8RRU4</accession>
<proteinExistence type="predicted"/>
<protein>
    <submittedName>
        <fullName evidence="1">Uncharacterized protein</fullName>
    </submittedName>
</protein>
<name>A0ABC8RRU4_9AQUA</name>